<proteinExistence type="inferred from homology"/>
<dbReference type="RefSeq" id="WP_255057705.1">
    <property type="nucleotide sequence ID" value="NZ_JANDBD010000001.1"/>
</dbReference>
<evidence type="ECO:0000256" key="3">
    <source>
        <dbReference type="RuleBase" id="RU000363"/>
    </source>
</evidence>
<evidence type="ECO:0000313" key="5">
    <source>
        <dbReference type="EMBL" id="MCP9270734.1"/>
    </source>
</evidence>
<dbReference type="PANTHER" id="PTHR43669:SF3">
    <property type="entry name" value="ALCOHOL DEHYDROGENASE, PUTATIVE (AFU_ORTHOLOGUE AFUA_3G03445)-RELATED"/>
    <property type="match status" value="1"/>
</dbReference>
<evidence type="ECO:0000256" key="2">
    <source>
        <dbReference type="ARBA" id="ARBA00023002"/>
    </source>
</evidence>
<dbReference type="PRINTS" id="PR00081">
    <property type="entry name" value="GDHRDH"/>
</dbReference>
<comment type="similarity">
    <text evidence="1 3">Belongs to the short-chain dehydrogenases/reductases (SDR) family.</text>
</comment>
<reference evidence="5 6" key="1">
    <citation type="submission" date="2022-06" db="EMBL/GenBank/DDBJ databases">
        <title>Mycolicibacterium sp. CAU 1645 isolated from seawater.</title>
        <authorList>
            <person name="Kim W."/>
        </authorList>
    </citation>
    <scope>NUCLEOTIDE SEQUENCE [LARGE SCALE GENOMIC DNA]</scope>
    <source>
        <strain evidence="5 6">CAU 1645</strain>
    </source>
</reference>
<name>A0ABT1LXD4_9MYCO</name>
<dbReference type="PRINTS" id="PR00080">
    <property type="entry name" value="SDRFAMILY"/>
</dbReference>
<comment type="caution">
    <text evidence="5">The sequence shown here is derived from an EMBL/GenBank/DDBJ whole genome shotgun (WGS) entry which is preliminary data.</text>
</comment>
<dbReference type="PANTHER" id="PTHR43669">
    <property type="entry name" value="5-KETO-D-GLUCONATE 5-REDUCTASE"/>
    <property type="match status" value="1"/>
</dbReference>
<dbReference type="Gene3D" id="3.40.50.720">
    <property type="entry name" value="NAD(P)-binding Rossmann-like Domain"/>
    <property type="match status" value="1"/>
</dbReference>
<dbReference type="PROSITE" id="PS00061">
    <property type="entry name" value="ADH_SHORT"/>
    <property type="match status" value="1"/>
</dbReference>
<dbReference type="Proteomes" id="UP001651690">
    <property type="component" value="Unassembled WGS sequence"/>
</dbReference>
<keyword evidence="6" id="KW-1185">Reference proteome</keyword>
<dbReference type="SUPFAM" id="SSF51735">
    <property type="entry name" value="NAD(P)-binding Rossmann-fold domains"/>
    <property type="match status" value="1"/>
</dbReference>
<keyword evidence="4" id="KW-0472">Membrane</keyword>
<keyword evidence="4" id="KW-0812">Transmembrane</keyword>
<evidence type="ECO:0000256" key="1">
    <source>
        <dbReference type="ARBA" id="ARBA00006484"/>
    </source>
</evidence>
<sequence>MTWWSKTNEEEVAMGAVLITGGGSGIGAGLAAAFHARGSQVIVAGHGRERVEGVAARHPGMEADVVDVADPEQVTALADRVGQRWPDLTTVISNAGIQHLFDFAGPGPLDAAELGREVDVNLKGVIHVANAFLPLLKAQPRSRLVNVGSGLGYVPLAAAPIYSSTKAAVHSFTIALRRQLRSSTVQIVELIPPVVVTDLHRNLDQIPPRAMELDAFVAAAMAGLDAGRDEIVVGLAKALRIFSRASPALGLKVVNQEAE</sequence>
<evidence type="ECO:0000256" key="4">
    <source>
        <dbReference type="SAM" id="Phobius"/>
    </source>
</evidence>
<dbReference type="Pfam" id="PF00106">
    <property type="entry name" value="adh_short"/>
    <property type="match status" value="1"/>
</dbReference>
<dbReference type="InterPro" id="IPR036291">
    <property type="entry name" value="NAD(P)-bd_dom_sf"/>
</dbReference>
<organism evidence="5 6">
    <name type="scientific">Mycolicibacterium arenosum</name>
    <dbReference type="NCBI Taxonomy" id="2952157"/>
    <lineage>
        <taxon>Bacteria</taxon>
        <taxon>Bacillati</taxon>
        <taxon>Actinomycetota</taxon>
        <taxon>Actinomycetes</taxon>
        <taxon>Mycobacteriales</taxon>
        <taxon>Mycobacteriaceae</taxon>
        <taxon>Mycolicibacterium</taxon>
    </lineage>
</organism>
<feature type="transmembrane region" description="Helical" evidence="4">
    <location>
        <begin position="12"/>
        <end position="34"/>
    </location>
</feature>
<dbReference type="InterPro" id="IPR020904">
    <property type="entry name" value="Sc_DH/Rdtase_CS"/>
</dbReference>
<accession>A0ABT1LXD4</accession>
<dbReference type="InterPro" id="IPR002347">
    <property type="entry name" value="SDR_fam"/>
</dbReference>
<keyword evidence="2" id="KW-0560">Oxidoreductase</keyword>
<protein>
    <submittedName>
        <fullName evidence="5">SDR family NAD(P)-dependent oxidoreductase</fullName>
    </submittedName>
</protein>
<gene>
    <name evidence="5" type="ORF">NM203_00890</name>
</gene>
<evidence type="ECO:0000313" key="6">
    <source>
        <dbReference type="Proteomes" id="UP001651690"/>
    </source>
</evidence>
<dbReference type="EMBL" id="JANDBD010000001">
    <property type="protein sequence ID" value="MCP9270734.1"/>
    <property type="molecule type" value="Genomic_DNA"/>
</dbReference>
<keyword evidence="4" id="KW-1133">Transmembrane helix</keyword>